<gene>
    <name evidence="9 12" type="primary">mutS</name>
    <name evidence="12" type="ORF">bsdtb5_25930</name>
</gene>
<dbReference type="SUPFAM" id="SSF53150">
    <property type="entry name" value="DNA repair protein MutS, domain II"/>
    <property type="match status" value="1"/>
</dbReference>
<dbReference type="RefSeq" id="WP_271712428.1">
    <property type="nucleotide sequence ID" value="NZ_AP024169.1"/>
</dbReference>
<dbReference type="SMART" id="SM00534">
    <property type="entry name" value="MUTSac"/>
    <property type="match status" value="1"/>
</dbReference>
<proteinExistence type="inferred from homology"/>
<keyword evidence="5 9" id="KW-0067">ATP-binding</keyword>
<keyword evidence="3 9" id="KW-0547">Nucleotide-binding</keyword>
<dbReference type="Proteomes" id="UP000595897">
    <property type="component" value="Chromosome"/>
</dbReference>
<evidence type="ECO:0000256" key="5">
    <source>
        <dbReference type="ARBA" id="ARBA00022840"/>
    </source>
</evidence>
<dbReference type="InterPro" id="IPR036187">
    <property type="entry name" value="DNA_mismatch_repair_MutS_sf"/>
</dbReference>
<dbReference type="FunFam" id="3.40.1170.10:FF:000001">
    <property type="entry name" value="DNA mismatch repair protein MutS"/>
    <property type="match status" value="1"/>
</dbReference>
<dbReference type="NCBIfam" id="NF003810">
    <property type="entry name" value="PRK05399.1"/>
    <property type="match status" value="1"/>
</dbReference>
<protein>
    <recommendedName>
        <fullName evidence="2 9">DNA mismatch repair protein MutS</fullName>
    </recommendedName>
</protein>
<reference evidence="12 13" key="1">
    <citation type="submission" date="2020-11" db="EMBL/GenBank/DDBJ databases">
        <title>Draft genome sequencing of a Lachnospiraceae strain isolated from anoxic soil subjected to BSD treatment.</title>
        <authorList>
            <person name="Uek A."/>
            <person name="Tonouchi A."/>
        </authorList>
    </citation>
    <scope>NUCLEOTIDE SEQUENCE [LARGE SCALE GENOMIC DNA]</scope>
    <source>
        <strain evidence="12 13">TB5</strain>
    </source>
</reference>
<evidence type="ECO:0000256" key="7">
    <source>
        <dbReference type="ARBA" id="ARBA00023204"/>
    </source>
</evidence>
<dbReference type="FunFam" id="1.10.1420.10:FF:000007">
    <property type="entry name" value="DNA mismatch repair protein MutS"/>
    <property type="match status" value="1"/>
</dbReference>
<evidence type="ECO:0000259" key="11">
    <source>
        <dbReference type="PROSITE" id="PS00486"/>
    </source>
</evidence>
<dbReference type="CDD" id="cd03284">
    <property type="entry name" value="ABC_MutS1"/>
    <property type="match status" value="1"/>
</dbReference>
<comment type="function">
    <text evidence="8 9">This protein is involved in the repair of mismatches in DNA. It is possible that it carries out the mismatch recognition step. This protein has a weak ATPase activity.</text>
</comment>
<dbReference type="Pfam" id="PF05188">
    <property type="entry name" value="MutS_II"/>
    <property type="match status" value="1"/>
</dbReference>
<dbReference type="GO" id="GO:0030983">
    <property type="term" value="F:mismatched DNA binding"/>
    <property type="evidence" value="ECO:0007669"/>
    <property type="project" value="InterPro"/>
</dbReference>
<evidence type="ECO:0000313" key="12">
    <source>
        <dbReference type="EMBL" id="BCN31298.1"/>
    </source>
</evidence>
<dbReference type="Gene3D" id="3.40.50.300">
    <property type="entry name" value="P-loop containing nucleotide triphosphate hydrolases"/>
    <property type="match status" value="1"/>
</dbReference>
<evidence type="ECO:0000256" key="6">
    <source>
        <dbReference type="ARBA" id="ARBA00023125"/>
    </source>
</evidence>
<dbReference type="InterPro" id="IPR007860">
    <property type="entry name" value="DNA_mmatch_repair_MutS_con_dom"/>
</dbReference>
<dbReference type="InterPro" id="IPR017261">
    <property type="entry name" value="DNA_mismatch_repair_MutS/MSH"/>
</dbReference>
<accession>A0A7R7IEN6</accession>
<feature type="binding site" evidence="9">
    <location>
        <begin position="620"/>
        <end position="627"/>
    </location>
    <ligand>
        <name>ATP</name>
        <dbReference type="ChEBI" id="CHEBI:30616"/>
    </ligand>
</feature>
<dbReference type="GO" id="GO:0005829">
    <property type="term" value="C:cytosol"/>
    <property type="evidence" value="ECO:0007669"/>
    <property type="project" value="TreeGrafter"/>
</dbReference>
<keyword evidence="6 9" id="KW-0238">DNA-binding</keyword>
<dbReference type="EMBL" id="AP024169">
    <property type="protein sequence ID" value="BCN31298.1"/>
    <property type="molecule type" value="Genomic_DNA"/>
</dbReference>
<evidence type="ECO:0000256" key="4">
    <source>
        <dbReference type="ARBA" id="ARBA00022763"/>
    </source>
</evidence>
<keyword evidence="4 9" id="KW-0227">DNA damage</keyword>
<dbReference type="AlphaFoldDB" id="A0A7R7IEN6"/>
<dbReference type="PANTHER" id="PTHR11361:SF34">
    <property type="entry name" value="DNA MISMATCH REPAIR PROTEIN MSH1, MITOCHONDRIAL"/>
    <property type="match status" value="1"/>
</dbReference>
<dbReference type="Gene3D" id="3.30.420.110">
    <property type="entry name" value="MutS, connector domain"/>
    <property type="match status" value="1"/>
</dbReference>
<dbReference type="SMART" id="SM00533">
    <property type="entry name" value="MUTSd"/>
    <property type="match status" value="1"/>
</dbReference>
<dbReference type="InterPro" id="IPR036678">
    <property type="entry name" value="MutS_con_dom_sf"/>
</dbReference>
<evidence type="ECO:0000256" key="8">
    <source>
        <dbReference type="ARBA" id="ARBA00024647"/>
    </source>
</evidence>
<dbReference type="HAMAP" id="MF_00096">
    <property type="entry name" value="MutS"/>
    <property type="match status" value="1"/>
</dbReference>
<dbReference type="GO" id="GO:0005524">
    <property type="term" value="F:ATP binding"/>
    <property type="evidence" value="ECO:0007669"/>
    <property type="project" value="UniProtKB-UniRule"/>
</dbReference>
<dbReference type="NCBIfam" id="TIGR01070">
    <property type="entry name" value="mutS1"/>
    <property type="match status" value="1"/>
</dbReference>
<dbReference type="Pfam" id="PF01624">
    <property type="entry name" value="MutS_I"/>
    <property type="match status" value="1"/>
</dbReference>
<dbReference type="Pfam" id="PF05190">
    <property type="entry name" value="MutS_IV"/>
    <property type="match status" value="1"/>
</dbReference>
<dbReference type="GO" id="GO:0003684">
    <property type="term" value="F:damaged DNA binding"/>
    <property type="evidence" value="ECO:0007669"/>
    <property type="project" value="UniProtKB-UniRule"/>
</dbReference>
<dbReference type="InterPro" id="IPR016151">
    <property type="entry name" value="DNA_mismatch_repair_MutS_N"/>
</dbReference>
<evidence type="ECO:0000256" key="10">
    <source>
        <dbReference type="RuleBase" id="RU003756"/>
    </source>
</evidence>
<dbReference type="Gene3D" id="1.10.1420.10">
    <property type="match status" value="2"/>
</dbReference>
<dbReference type="InterPro" id="IPR007696">
    <property type="entry name" value="DNA_mismatch_repair_MutS_core"/>
</dbReference>
<dbReference type="InterPro" id="IPR027417">
    <property type="entry name" value="P-loop_NTPase"/>
</dbReference>
<sequence length="944" mass="107084">MEQLTPMMKQYMETKEQYKDCILFYRLGDFYEMFFEDAISASKELEITLTGKNCGLEERAPMCGIPYHAVEGYLSKLISKGYKVAICEQVEDPKTAKGIVKREVIRIVTPGTNLNTGTLDETKNNYLMSIVHTDNEYGISIVDVTTGDYYLTEVDSNRKLIDEINKFSPTEIICNDSFFVSGVDIEDLKNRLNIAISSLEPWYFDDELCIRSLKNHFKVSSLDGLGLKDYSIGIIAAGSIMQYLMETQKNSLSHITYLTPYITSKYMLLDSSTRRNLELNYTLREKQKRGSLLWVLDKTKTAMGARLLRNYIEQPLIDKEEIEQRLDAIEELNDNLITREEIREYLNPIYDLERLIMKVSYKNANPRDLVAFMSSLAMLPHISYLLEPLESNLLKQIHKNLDPLEDIHDLIEKAIIEEPPIAVKEGGIIKEGYSEEVDKLRKAKTEGKTWLAELEAKERDNTGIKNLKIKYNKVFGYYLEVTNSYQNLVPDTWSRKQTLANAERYTTPELKELEDIILGAEDKLFALEYDLFNELRESIAKEVLRIQTTAKAIAKLDVFSSLAYVAEHNNFVRPTVNEEGIIDIKDGRHPVVEKMISNDLFVSNDTYLNNDKNRVSIITGPNMAGKSTYMRQTALIVLMAQLGSFVPAASANIGIVDRIFTRVGASDDLASGQSTFMVEMTEVANILRNATKDSLLILDEIGRGTSTFDGLSIAWAVVEHISNPRLLGAKTLFATHYHELTELEGKLDSVNNYCIAVKEQGDDIVFLRKIVQGGADKSYGIQVAKLAGVPETVLKRARQIANELNEHDITIQTKCIDVKKDLNETNNKLSENIESSMESINVTLGENASNCESMSSQLDGNYMTSHSYNIMNESITNKDAIHSNHSLVKSKKSELDLNQMSLFSVNQSVDEIVLELRELDISNMTPMDAMNKLYMMQRRIKEQI</sequence>
<keyword evidence="7 9" id="KW-0234">DNA repair</keyword>
<dbReference type="Pfam" id="PF05192">
    <property type="entry name" value="MutS_III"/>
    <property type="match status" value="1"/>
</dbReference>
<dbReference type="GO" id="GO:0140664">
    <property type="term" value="F:ATP-dependent DNA damage sensor activity"/>
    <property type="evidence" value="ECO:0007669"/>
    <property type="project" value="InterPro"/>
</dbReference>
<dbReference type="InterPro" id="IPR045076">
    <property type="entry name" value="MutS"/>
</dbReference>
<feature type="domain" description="DNA mismatch repair proteins mutS family" evidence="11">
    <location>
        <begin position="694"/>
        <end position="710"/>
    </location>
</feature>
<dbReference type="SUPFAM" id="SSF48334">
    <property type="entry name" value="DNA repair protein MutS, domain III"/>
    <property type="match status" value="1"/>
</dbReference>
<evidence type="ECO:0000256" key="9">
    <source>
        <dbReference type="HAMAP-Rule" id="MF_00096"/>
    </source>
</evidence>
<dbReference type="PROSITE" id="PS00486">
    <property type="entry name" value="DNA_MISMATCH_REPAIR_2"/>
    <property type="match status" value="1"/>
</dbReference>
<dbReference type="Pfam" id="PF00488">
    <property type="entry name" value="MutS_V"/>
    <property type="match status" value="1"/>
</dbReference>
<dbReference type="SUPFAM" id="SSF55271">
    <property type="entry name" value="DNA repair protein MutS, domain I"/>
    <property type="match status" value="1"/>
</dbReference>
<evidence type="ECO:0000313" key="13">
    <source>
        <dbReference type="Proteomes" id="UP000595897"/>
    </source>
</evidence>
<name>A0A7R7IEN6_9FIRM</name>
<keyword evidence="13" id="KW-1185">Reference proteome</keyword>
<organism evidence="12 13">
    <name type="scientific">Anaeromicropila herbilytica</name>
    <dbReference type="NCBI Taxonomy" id="2785025"/>
    <lineage>
        <taxon>Bacteria</taxon>
        <taxon>Bacillati</taxon>
        <taxon>Bacillota</taxon>
        <taxon>Clostridia</taxon>
        <taxon>Lachnospirales</taxon>
        <taxon>Lachnospiraceae</taxon>
        <taxon>Anaeromicropila</taxon>
    </lineage>
</organism>
<dbReference type="InterPro" id="IPR007695">
    <property type="entry name" value="DNA_mismatch_repair_MutS-lik_N"/>
</dbReference>
<dbReference type="KEGG" id="ahb:bsdtb5_25930"/>
<dbReference type="GO" id="GO:0006298">
    <property type="term" value="P:mismatch repair"/>
    <property type="evidence" value="ECO:0007669"/>
    <property type="project" value="UniProtKB-UniRule"/>
</dbReference>
<evidence type="ECO:0000256" key="1">
    <source>
        <dbReference type="ARBA" id="ARBA00006271"/>
    </source>
</evidence>
<dbReference type="SUPFAM" id="SSF52540">
    <property type="entry name" value="P-loop containing nucleoside triphosphate hydrolases"/>
    <property type="match status" value="1"/>
</dbReference>
<dbReference type="PIRSF" id="PIRSF037677">
    <property type="entry name" value="DNA_mis_repair_Msh6"/>
    <property type="match status" value="1"/>
</dbReference>
<dbReference type="InterPro" id="IPR005748">
    <property type="entry name" value="DNA_mismatch_repair_MutS"/>
</dbReference>
<comment type="similarity">
    <text evidence="1 9 10">Belongs to the DNA mismatch repair MutS family.</text>
</comment>
<dbReference type="InterPro" id="IPR000432">
    <property type="entry name" value="DNA_mismatch_repair_MutS_C"/>
</dbReference>
<dbReference type="PANTHER" id="PTHR11361">
    <property type="entry name" value="DNA MISMATCH REPAIR PROTEIN MUTS FAMILY MEMBER"/>
    <property type="match status" value="1"/>
</dbReference>
<evidence type="ECO:0000256" key="2">
    <source>
        <dbReference type="ARBA" id="ARBA00021982"/>
    </source>
</evidence>
<dbReference type="InterPro" id="IPR007861">
    <property type="entry name" value="DNA_mismatch_repair_MutS_clamp"/>
</dbReference>
<dbReference type="FunFam" id="3.40.50.300:FF:000870">
    <property type="entry name" value="MutS protein homolog 4"/>
    <property type="match status" value="1"/>
</dbReference>
<dbReference type="Gene3D" id="3.40.1170.10">
    <property type="entry name" value="DNA repair protein MutS, domain I"/>
    <property type="match status" value="1"/>
</dbReference>
<evidence type="ECO:0000256" key="3">
    <source>
        <dbReference type="ARBA" id="ARBA00022741"/>
    </source>
</evidence>